<protein>
    <recommendedName>
        <fullName evidence="1">Malic enzyme N-terminal domain-containing protein</fullName>
    </recommendedName>
</protein>
<comment type="caution">
    <text evidence="2">The sequence shown here is derived from an EMBL/GenBank/DDBJ whole genome shotgun (WGS) entry which is preliminary data.</text>
</comment>
<evidence type="ECO:0000259" key="1">
    <source>
        <dbReference type="SMART" id="SM01274"/>
    </source>
</evidence>
<dbReference type="GO" id="GO:0006108">
    <property type="term" value="P:malate metabolic process"/>
    <property type="evidence" value="ECO:0007669"/>
    <property type="project" value="TreeGrafter"/>
</dbReference>
<name>A0A6A3Q1M4_9STRA</name>
<dbReference type="SMART" id="SM01274">
    <property type="entry name" value="malic"/>
    <property type="match status" value="1"/>
</dbReference>
<dbReference type="Proteomes" id="UP000441208">
    <property type="component" value="Unassembled WGS sequence"/>
</dbReference>
<dbReference type="SUPFAM" id="SSF53223">
    <property type="entry name" value="Aminoacid dehydrogenase-like, N-terminal domain"/>
    <property type="match status" value="1"/>
</dbReference>
<accession>A0A6A3Q1M4</accession>
<dbReference type="InterPro" id="IPR012301">
    <property type="entry name" value="Malic_N_dom"/>
</dbReference>
<dbReference type="EMBL" id="QXFZ01003806">
    <property type="protein sequence ID" value="KAE9066996.1"/>
    <property type="molecule type" value="Genomic_DNA"/>
</dbReference>
<dbReference type="GO" id="GO:0004473">
    <property type="term" value="F:malate dehydrogenase (decarboxylating) (NADP+) activity"/>
    <property type="evidence" value="ECO:0007669"/>
    <property type="project" value="TreeGrafter"/>
</dbReference>
<sequence>MDSEHILGLGDQGANRLVIPVGMLSLNTTCTGAPPLMRLPDVLDCGTNNEEYHADPFYIGLRQKTCGREVRAAPEDFGNSMAFHLLRKYQNKLCTFNDDIQDTASVVHGDLPVAVPLPGKPISEQNFIFLGHRRSA</sequence>
<evidence type="ECO:0000313" key="2">
    <source>
        <dbReference type="EMBL" id="KAE9066996.1"/>
    </source>
</evidence>
<reference evidence="2 3" key="1">
    <citation type="submission" date="2018-08" db="EMBL/GenBank/DDBJ databases">
        <title>Genomic investigation of the strawberry pathogen Phytophthora fragariae indicates pathogenicity is determined by transcriptional variation in three key races.</title>
        <authorList>
            <person name="Adams T.M."/>
            <person name="Armitage A.D."/>
            <person name="Sobczyk M.K."/>
            <person name="Bates H.J."/>
            <person name="Dunwell J.M."/>
            <person name="Nellist C.F."/>
            <person name="Harrison R.J."/>
        </authorList>
    </citation>
    <scope>NUCLEOTIDE SEQUENCE [LARGE SCALE GENOMIC DNA]</scope>
    <source>
        <strain evidence="2 3">NOV-71</strain>
    </source>
</reference>
<dbReference type="Gene3D" id="3.40.50.10380">
    <property type="entry name" value="Malic enzyme, N-terminal domain"/>
    <property type="match status" value="2"/>
</dbReference>
<evidence type="ECO:0000313" key="3">
    <source>
        <dbReference type="Proteomes" id="UP000441208"/>
    </source>
</evidence>
<feature type="domain" description="Malic enzyme N-terminal" evidence="1">
    <location>
        <begin position="1"/>
        <end position="90"/>
    </location>
</feature>
<gene>
    <name evidence="2" type="ORF">PF007_g28237</name>
</gene>
<dbReference type="InterPro" id="IPR046346">
    <property type="entry name" value="Aminoacid_DH-like_N_sf"/>
</dbReference>
<dbReference type="Pfam" id="PF00390">
    <property type="entry name" value="malic"/>
    <property type="match status" value="1"/>
</dbReference>
<dbReference type="PANTHER" id="PTHR23406:SF90">
    <property type="entry name" value="MALIC ENZYME-RELATED"/>
    <property type="match status" value="1"/>
</dbReference>
<dbReference type="InterPro" id="IPR037062">
    <property type="entry name" value="Malic_N_dom_sf"/>
</dbReference>
<organism evidence="2 3">
    <name type="scientific">Phytophthora fragariae</name>
    <dbReference type="NCBI Taxonomy" id="53985"/>
    <lineage>
        <taxon>Eukaryota</taxon>
        <taxon>Sar</taxon>
        <taxon>Stramenopiles</taxon>
        <taxon>Oomycota</taxon>
        <taxon>Peronosporomycetes</taxon>
        <taxon>Peronosporales</taxon>
        <taxon>Peronosporaceae</taxon>
        <taxon>Phytophthora</taxon>
    </lineage>
</organism>
<proteinExistence type="predicted"/>
<dbReference type="PANTHER" id="PTHR23406">
    <property type="entry name" value="MALIC ENZYME-RELATED"/>
    <property type="match status" value="1"/>
</dbReference>
<dbReference type="AlphaFoldDB" id="A0A6A3Q1M4"/>